<dbReference type="PANTHER" id="PTHR46211">
    <property type="entry name" value="GLYCEROPHOSPHORYL DIESTER PHOSPHODIESTERASE"/>
    <property type="match status" value="1"/>
</dbReference>
<evidence type="ECO:0000259" key="3">
    <source>
        <dbReference type="PROSITE" id="PS51704"/>
    </source>
</evidence>
<dbReference type="Gene3D" id="3.20.20.190">
    <property type="entry name" value="Phosphatidylinositol (PI) phosphodiesterase"/>
    <property type="match status" value="1"/>
</dbReference>
<dbReference type="PROSITE" id="PS51704">
    <property type="entry name" value="GP_PDE"/>
    <property type="match status" value="1"/>
</dbReference>
<reference evidence="5 7" key="2">
    <citation type="submission" date="2014-03" db="EMBL/GenBank/DDBJ databases">
        <title>Genomics of Bifidobacteria.</title>
        <authorList>
            <person name="Ventura M."/>
            <person name="Milani C."/>
            <person name="Lugli G.A."/>
        </authorList>
    </citation>
    <scope>NUCLEOTIDE SEQUENCE [LARGE SCALE GENOMIC DNA]</scope>
    <source>
        <strain evidence="5 7">LMG 11596</strain>
    </source>
</reference>
<evidence type="ECO:0000313" key="4">
    <source>
        <dbReference type="EMBL" id="EFA22307.1"/>
    </source>
</evidence>
<evidence type="ECO:0000313" key="6">
    <source>
        <dbReference type="Proteomes" id="UP000003656"/>
    </source>
</evidence>
<dbReference type="EC" id="3.1.4.46" evidence="5"/>
<dbReference type="GO" id="GO:0006629">
    <property type="term" value="P:lipid metabolic process"/>
    <property type="evidence" value="ECO:0007669"/>
    <property type="project" value="InterPro"/>
</dbReference>
<comment type="caution">
    <text evidence="4">The sequence shown here is derived from an EMBL/GenBank/DDBJ whole genome shotgun (WGS) entry which is preliminary data.</text>
</comment>
<name>D1NW21_9BIFI</name>
<feature type="region of interest" description="Disordered" evidence="1">
    <location>
        <begin position="302"/>
        <end position="322"/>
    </location>
</feature>
<sequence length="322" mass="36030">MIHRPATALIGAALTLSMAVPIAFAVPGSQPVNQASQIDTAFMERERLKRQSVHAVTDAVSKQLNVALDKMNRKPMFAHRGFVADKSVVPNSFQAFDAAIKNNCPQVELDIRTSKDGVYYINHDATLNAVAGIDRRVDEMTSKELDSVRMRNGERLHRLSELFDRYGTKLYYLIEFKESDASAIAFRNLLARYPQLVNRVEVQSFYPGILSRLDGILPNLYKQLLVGRQSTLTAHINDDYLDSMAIAKHMAKPATIAQIHDKGKEVWTWTLERSSVIERNLADGVDGVITDSSTVARTVRNFNTKQSQKAKQAAADRQQQAQ</sequence>
<organism evidence="4 6">
    <name type="scientific">Bifidobacterium gallicum DSM 20093 = LMG 11596</name>
    <dbReference type="NCBI Taxonomy" id="561180"/>
    <lineage>
        <taxon>Bacteria</taxon>
        <taxon>Bacillati</taxon>
        <taxon>Actinomycetota</taxon>
        <taxon>Actinomycetes</taxon>
        <taxon>Bifidobacteriales</taxon>
        <taxon>Bifidobacteriaceae</taxon>
        <taxon>Bifidobacterium</taxon>
    </lineage>
</organism>
<dbReference type="STRING" id="561180.BIFGAL_04066"/>
<dbReference type="EMBL" id="JGYW01000001">
    <property type="protein sequence ID" value="KFI60029.1"/>
    <property type="molecule type" value="Genomic_DNA"/>
</dbReference>
<dbReference type="CDD" id="cd08556">
    <property type="entry name" value="GDPD"/>
    <property type="match status" value="1"/>
</dbReference>
<dbReference type="PANTHER" id="PTHR46211:SF14">
    <property type="entry name" value="GLYCEROPHOSPHODIESTER PHOSPHODIESTERASE"/>
    <property type="match status" value="1"/>
</dbReference>
<dbReference type="SUPFAM" id="SSF51695">
    <property type="entry name" value="PLC-like phosphodiesterases"/>
    <property type="match status" value="1"/>
</dbReference>
<reference evidence="4 6" key="1">
    <citation type="submission" date="2009-11" db="EMBL/GenBank/DDBJ databases">
        <authorList>
            <person name="Weinstock G."/>
            <person name="Sodergren E."/>
            <person name="Clifton S."/>
            <person name="Fulton L."/>
            <person name="Fulton B."/>
            <person name="Courtney L."/>
            <person name="Fronick C."/>
            <person name="Harrison M."/>
            <person name="Strong C."/>
            <person name="Farmer C."/>
            <person name="Delahaunty K."/>
            <person name="Markovic C."/>
            <person name="Hall O."/>
            <person name="Minx P."/>
            <person name="Tomlinson C."/>
            <person name="Mitreva M."/>
            <person name="Nelson J."/>
            <person name="Hou S."/>
            <person name="Wollam A."/>
            <person name="Pepin K.H."/>
            <person name="Johnson M."/>
            <person name="Bhonagiri V."/>
            <person name="Nash W.E."/>
            <person name="Warren W."/>
            <person name="Chinwalla A."/>
            <person name="Mardis E.R."/>
            <person name="Wilson R.K."/>
        </authorList>
    </citation>
    <scope>NUCLEOTIDE SEQUENCE [LARGE SCALE GENOMIC DNA]</scope>
    <source>
        <strain evidence="4 6">DSM 20093</strain>
    </source>
</reference>
<dbReference type="EMBL" id="ABXB03000004">
    <property type="protein sequence ID" value="EFA22307.1"/>
    <property type="molecule type" value="Genomic_DNA"/>
</dbReference>
<feature type="compositionally biased region" description="Low complexity" evidence="1">
    <location>
        <begin position="305"/>
        <end position="322"/>
    </location>
</feature>
<dbReference type="AlphaFoldDB" id="D1NW21"/>
<dbReference type="Proteomes" id="UP000003656">
    <property type="component" value="Unassembled WGS sequence"/>
</dbReference>
<dbReference type="OrthoDB" id="5241788at2"/>
<dbReference type="InterPro" id="IPR017946">
    <property type="entry name" value="PLC-like_Pdiesterase_TIM-brl"/>
</dbReference>
<keyword evidence="2" id="KW-0732">Signal</keyword>
<keyword evidence="7" id="KW-1185">Reference proteome</keyword>
<accession>D1NW21</accession>
<proteinExistence type="predicted"/>
<feature type="chain" id="PRO_5010111161" evidence="2">
    <location>
        <begin position="26"/>
        <end position="322"/>
    </location>
</feature>
<evidence type="ECO:0000256" key="2">
    <source>
        <dbReference type="SAM" id="SignalP"/>
    </source>
</evidence>
<dbReference type="InterPro" id="IPR030395">
    <property type="entry name" value="GP_PDE_dom"/>
</dbReference>
<evidence type="ECO:0000313" key="7">
    <source>
        <dbReference type="Proteomes" id="UP000029074"/>
    </source>
</evidence>
<dbReference type="Pfam" id="PF03009">
    <property type="entry name" value="GDPD"/>
    <property type="match status" value="1"/>
</dbReference>
<gene>
    <name evidence="5" type="ORF">BGLCM_0048</name>
    <name evidence="4" type="ORF">BIFGAL_04066</name>
</gene>
<dbReference type="GO" id="GO:0008889">
    <property type="term" value="F:glycerophosphodiester phosphodiesterase activity"/>
    <property type="evidence" value="ECO:0007669"/>
    <property type="project" value="UniProtKB-EC"/>
</dbReference>
<feature type="signal peptide" evidence="2">
    <location>
        <begin position="1"/>
        <end position="25"/>
    </location>
</feature>
<dbReference type="RefSeq" id="WP_006295525.1">
    <property type="nucleotide sequence ID" value="NZ_ABXB03000004.1"/>
</dbReference>
<dbReference type="eggNOG" id="COG0584">
    <property type="taxonomic scope" value="Bacteria"/>
</dbReference>
<dbReference type="Proteomes" id="UP000029074">
    <property type="component" value="Unassembled WGS sequence"/>
</dbReference>
<feature type="domain" description="GP-PDE" evidence="3">
    <location>
        <begin position="74"/>
        <end position="300"/>
    </location>
</feature>
<keyword evidence="5" id="KW-0378">Hydrolase</keyword>
<evidence type="ECO:0000256" key="1">
    <source>
        <dbReference type="SAM" id="MobiDB-lite"/>
    </source>
</evidence>
<protein>
    <submittedName>
        <fullName evidence="4">Glycerophosphodiester phosphodiesterase family protein</fullName>
        <ecNumber evidence="5">3.1.4.46</ecNumber>
    </submittedName>
</protein>
<evidence type="ECO:0000313" key="5">
    <source>
        <dbReference type="EMBL" id="KFI60029.1"/>
    </source>
</evidence>